<organism evidence="3 4">
    <name type="scientific">Rhizobium loti</name>
    <name type="common">Mesorhizobium loti</name>
    <dbReference type="NCBI Taxonomy" id="381"/>
    <lineage>
        <taxon>Bacteria</taxon>
        <taxon>Pseudomonadati</taxon>
        <taxon>Pseudomonadota</taxon>
        <taxon>Alphaproteobacteria</taxon>
        <taxon>Hyphomicrobiales</taxon>
        <taxon>Phyllobacteriaceae</taxon>
        <taxon>Mesorhizobium</taxon>
    </lineage>
</organism>
<evidence type="ECO:0000313" key="4">
    <source>
        <dbReference type="Proteomes" id="UP000093748"/>
    </source>
</evidence>
<dbReference type="InterPro" id="IPR036735">
    <property type="entry name" value="NGN_dom_sf"/>
</dbReference>
<gene>
    <name evidence="3" type="ORF">BAE39_12385</name>
</gene>
<evidence type="ECO:0000259" key="2">
    <source>
        <dbReference type="Pfam" id="PF02357"/>
    </source>
</evidence>
<dbReference type="Gene3D" id="3.30.70.940">
    <property type="entry name" value="NusG, N-terminal domain"/>
    <property type="match status" value="1"/>
</dbReference>
<accession>A0A1A5ICA3</accession>
<protein>
    <recommendedName>
        <fullName evidence="2">NusG-like N-terminal domain-containing protein</fullName>
    </recommendedName>
</protein>
<dbReference type="Pfam" id="PF02357">
    <property type="entry name" value="NusG"/>
    <property type="match status" value="1"/>
</dbReference>
<reference evidence="4" key="1">
    <citation type="submission" date="2016-06" db="EMBL/GenBank/DDBJ databases">
        <title>NZP2037 Pacbio-Illumina hybrid assembly.</title>
        <authorList>
            <person name="Ramsay J.P."/>
        </authorList>
    </citation>
    <scope>NUCLEOTIDE SEQUENCE [LARGE SCALE GENOMIC DNA]</scope>
    <source>
        <strain evidence="4">R7ANS::ICEMlSym2042</strain>
    </source>
</reference>
<feature type="domain" description="NusG-like N-terminal" evidence="2">
    <location>
        <begin position="34"/>
        <end position="112"/>
    </location>
</feature>
<dbReference type="AlphaFoldDB" id="A0A1A5ICA3"/>
<dbReference type="Proteomes" id="UP000093748">
    <property type="component" value="Unassembled WGS sequence"/>
</dbReference>
<proteinExistence type="predicted"/>
<dbReference type="RefSeq" id="WP_051401936.1">
    <property type="nucleotide sequence ID" value="NZ_LZTH01000045.1"/>
</dbReference>
<dbReference type="GO" id="GO:0006354">
    <property type="term" value="P:DNA-templated transcription elongation"/>
    <property type="evidence" value="ECO:0007669"/>
    <property type="project" value="InterPro"/>
</dbReference>
<dbReference type="InterPro" id="IPR006645">
    <property type="entry name" value="NGN-like_dom"/>
</dbReference>
<evidence type="ECO:0000256" key="1">
    <source>
        <dbReference type="ARBA" id="ARBA00023163"/>
    </source>
</evidence>
<sequence length="214" mass="24285">MSNSANWFIARIGMGGAKAAKDRIGTPEERKGEIVAERSIRDAGFECYYPRMRKEIIHHRTNVRIVRRFPLFTGYIFVALPSANGEYLKDCDGLGRLLSYEGEFGKPWQVPTGAVEGYMRAEAELEFDDTKESRIKRKLEGKTRRETIAMTFPEGQAIRVKQDWQNKHMFAGFHGEVVNVTGRGTVKSMIELFGRLVAAEFEADDLEPYPSRAA</sequence>
<keyword evidence="1" id="KW-0804">Transcription</keyword>
<dbReference type="GeneID" id="66684840"/>
<dbReference type="EMBL" id="LZTJ01000012">
    <property type="protein sequence ID" value="OBP76868.1"/>
    <property type="molecule type" value="Genomic_DNA"/>
</dbReference>
<dbReference type="SUPFAM" id="SSF82679">
    <property type="entry name" value="N-utilization substance G protein NusG, N-terminal domain"/>
    <property type="match status" value="1"/>
</dbReference>
<comment type="caution">
    <text evidence="3">The sequence shown here is derived from an EMBL/GenBank/DDBJ whole genome shotgun (WGS) entry which is preliminary data.</text>
</comment>
<dbReference type="OrthoDB" id="8280261at2"/>
<name>A0A1A5ICA3_RHILI</name>
<evidence type="ECO:0000313" key="3">
    <source>
        <dbReference type="EMBL" id="OBP76868.1"/>
    </source>
</evidence>